<reference evidence="2 3" key="1">
    <citation type="submission" date="2019-12" db="EMBL/GenBank/DDBJ databases">
        <title>Isolation and characterization of three novel carbon monoxide-oxidizing members of Halobacteria from salione crusts and soils.</title>
        <authorList>
            <person name="Myers M.R."/>
            <person name="King G.M."/>
        </authorList>
    </citation>
    <scope>NUCLEOTIDE SEQUENCE [LARGE SCALE GENOMIC DNA]</scope>
    <source>
        <strain evidence="2 3">WSA2</strain>
    </source>
</reference>
<dbReference type="AlphaFoldDB" id="A0A6B0SPW5"/>
<name>A0A6B0SPW5_9EURY</name>
<feature type="region of interest" description="Disordered" evidence="1">
    <location>
        <begin position="30"/>
        <end position="62"/>
    </location>
</feature>
<dbReference type="RefSeq" id="WP_159663598.1">
    <property type="nucleotide sequence ID" value="NZ_WUUS01000002.1"/>
</dbReference>
<keyword evidence="3" id="KW-1185">Reference proteome</keyword>
<sequence>MTNSHDVDPEDIAWTDLTATERTTLSLIDRLERDRSEQPEHSFTRGSSHLPTETDPEPDPDEEALTALTEKGLLRQTDTKYVLTDAGQQLLHVEYTHIESIPDSSIHDVDDSAPSCPNCGDPVRSLSVAGPGTVRAGPCDCQLPGPLAADPLTDCLGKALHLTADADARYHIRQAMQLAFARAHHSTQ</sequence>
<comment type="caution">
    <text evidence="2">The sequence shown here is derived from an EMBL/GenBank/DDBJ whole genome shotgun (WGS) entry which is preliminary data.</text>
</comment>
<protein>
    <submittedName>
        <fullName evidence="2">Uncharacterized protein</fullName>
    </submittedName>
</protein>
<proteinExistence type="predicted"/>
<dbReference type="EMBL" id="WUUS01000002">
    <property type="protein sequence ID" value="MXR40477.1"/>
    <property type="molecule type" value="Genomic_DNA"/>
</dbReference>
<dbReference type="Proteomes" id="UP000437065">
    <property type="component" value="Unassembled WGS sequence"/>
</dbReference>
<evidence type="ECO:0000313" key="2">
    <source>
        <dbReference type="EMBL" id="MXR40477.1"/>
    </source>
</evidence>
<dbReference type="OrthoDB" id="174296at2157"/>
<organism evidence="2 3">
    <name type="scientific">Halobaculum saliterrae</name>
    <dbReference type="NCBI Taxonomy" id="2073113"/>
    <lineage>
        <taxon>Archaea</taxon>
        <taxon>Methanobacteriati</taxon>
        <taxon>Methanobacteriota</taxon>
        <taxon>Stenosarchaea group</taxon>
        <taxon>Halobacteria</taxon>
        <taxon>Halobacteriales</taxon>
        <taxon>Haloferacaceae</taxon>
        <taxon>Halobaculum</taxon>
    </lineage>
</organism>
<evidence type="ECO:0000256" key="1">
    <source>
        <dbReference type="SAM" id="MobiDB-lite"/>
    </source>
</evidence>
<accession>A0A6B0SPW5</accession>
<feature type="compositionally biased region" description="Basic and acidic residues" evidence="1">
    <location>
        <begin position="30"/>
        <end position="43"/>
    </location>
</feature>
<evidence type="ECO:0000313" key="3">
    <source>
        <dbReference type="Proteomes" id="UP000437065"/>
    </source>
</evidence>
<gene>
    <name evidence="2" type="ORF">GRX01_03815</name>
</gene>